<dbReference type="PANTHER" id="PTHR33431:SF12">
    <property type="entry name" value="HIGH MOBILITY GROUP BOX PROTEIN, PUTATIVE (DUF1635)-RELATED"/>
    <property type="match status" value="1"/>
</dbReference>
<keyword evidence="1" id="KW-0175">Coiled coil</keyword>
<dbReference type="Proteomes" id="UP000053144">
    <property type="component" value="Chromosome 3"/>
</dbReference>
<dbReference type="InterPro" id="IPR012862">
    <property type="entry name" value="DUF1635"/>
</dbReference>
<dbReference type="PANTHER" id="PTHR33431">
    <property type="entry name" value="ENABLED-LIKE PROTEIN (DUF1635)"/>
    <property type="match status" value="1"/>
</dbReference>
<dbReference type="AlphaFoldDB" id="A0A0L9U7X7"/>
<proteinExistence type="predicted"/>
<organism evidence="2 3">
    <name type="scientific">Phaseolus angularis</name>
    <name type="common">Azuki bean</name>
    <name type="synonym">Vigna angularis</name>
    <dbReference type="NCBI Taxonomy" id="3914"/>
    <lineage>
        <taxon>Eukaryota</taxon>
        <taxon>Viridiplantae</taxon>
        <taxon>Streptophyta</taxon>
        <taxon>Embryophyta</taxon>
        <taxon>Tracheophyta</taxon>
        <taxon>Spermatophyta</taxon>
        <taxon>Magnoliopsida</taxon>
        <taxon>eudicotyledons</taxon>
        <taxon>Gunneridae</taxon>
        <taxon>Pentapetalae</taxon>
        <taxon>rosids</taxon>
        <taxon>fabids</taxon>
        <taxon>Fabales</taxon>
        <taxon>Fabaceae</taxon>
        <taxon>Papilionoideae</taxon>
        <taxon>50 kb inversion clade</taxon>
        <taxon>NPAAA clade</taxon>
        <taxon>indigoferoid/millettioid clade</taxon>
        <taxon>Phaseoleae</taxon>
        <taxon>Vigna</taxon>
    </lineage>
</organism>
<name>A0A0L9U7X7_PHAAN</name>
<evidence type="ECO:0000256" key="1">
    <source>
        <dbReference type="SAM" id="Coils"/>
    </source>
</evidence>
<accession>A0A0L9U7X7</accession>
<evidence type="ECO:0000313" key="2">
    <source>
        <dbReference type="EMBL" id="KOM38930.1"/>
    </source>
</evidence>
<feature type="coiled-coil region" evidence="1">
    <location>
        <begin position="26"/>
        <end position="74"/>
    </location>
</feature>
<protein>
    <submittedName>
        <fullName evidence="2">Uncharacterized protein</fullName>
    </submittedName>
</protein>
<dbReference type="OMA" id="CKNHELE"/>
<dbReference type="Pfam" id="PF07795">
    <property type="entry name" value="DUF1635"/>
    <property type="match status" value="1"/>
</dbReference>
<evidence type="ECO:0000313" key="3">
    <source>
        <dbReference type="Proteomes" id="UP000053144"/>
    </source>
</evidence>
<gene>
    <name evidence="2" type="ORF">LR48_Vigan03g231200</name>
</gene>
<dbReference type="EMBL" id="CM003373">
    <property type="protein sequence ID" value="KOM38930.1"/>
    <property type="molecule type" value="Genomic_DNA"/>
</dbReference>
<reference evidence="3" key="1">
    <citation type="journal article" date="2015" name="Proc. Natl. Acad. Sci. U.S.A.">
        <title>Genome sequencing of adzuki bean (Vigna angularis) provides insight into high starch and low fat accumulation and domestication.</title>
        <authorList>
            <person name="Yang K."/>
            <person name="Tian Z."/>
            <person name="Chen C."/>
            <person name="Luo L."/>
            <person name="Zhao B."/>
            <person name="Wang Z."/>
            <person name="Yu L."/>
            <person name="Li Y."/>
            <person name="Sun Y."/>
            <person name="Li W."/>
            <person name="Chen Y."/>
            <person name="Li Y."/>
            <person name="Zhang Y."/>
            <person name="Ai D."/>
            <person name="Zhao J."/>
            <person name="Shang C."/>
            <person name="Ma Y."/>
            <person name="Wu B."/>
            <person name="Wang M."/>
            <person name="Gao L."/>
            <person name="Sun D."/>
            <person name="Zhang P."/>
            <person name="Guo F."/>
            <person name="Wang W."/>
            <person name="Li Y."/>
            <person name="Wang J."/>
            <person name="Varshney R.K."/>
            <person name="Wang J."/>
            <person name="Ling H.Q."/>
            <person name="Wan P."/>
        </authorList>
    </citation>
    <scope>NUCLEOTIDE SEQUENCE</scope>
    <source>
        <strain evidence="3">cv. Jingnong 6</strain>
    </source>
</reference>
<dbReference type="Gramene" id="KOM38930">
    <property type="protein sequence ID" value="KOM38930"/>
    <property type="gene ID" value="LR48_Vigan03g231200"/>
</dbReference>
<dbReference type="STRING" id="3914.A0A0L9U7X7"/>
<sequence>MACKIYQPCRKAKSIEDVKHRLLCTKLELVAAKMEANAKIKKYEETVKHLYKLLKKVCQERDEARDQLQLLIRNVQAPTPVETTSTIIPQVDQSCLQNKTKPSMNSTKVSYSSSKVLSDHSCDLSLSNLQSNEKHFSTSLMSQTRIVETSNLTLSNNIETDMVESDSLAIDKLVCGKPLPQKGRLLQSVTEAGPLLHTLQVDPVPHWKNPPTLSSLALPLATQEINFSTYKDHDNPNGFIPTSLSLAFPGSSHGHSQTSSASNFGLSVKNEMVSCVDMDSNIMHNHALTGKKRKLL</sequence>